<gene>
    <name evidence="1" type="ORF">GMARGA_LOCUS33773</name>
</gene>
<dbReference type="Proteomes" id="UP000789901">
    <property type="component" value="Unassembled WGS sequence"/>
</dbReference>
<proteinExistence type="predicted"/>
<sequence>QHQWNACEKLAAIAYLENHPQKSIHATTIAFNIETVQQKLMETSPYVWRLSNGFYSKYPELEVVLSQWVRKLRQ</sequence>
<accession>A0ABN7WQ48</accession>
<evidence type="ECO:0000313" key="2">
    <source>
        <dbReference type="Proteomes" id="UP000789901"/>
    </source>
</evidence>
<feature type="non-terminal residue" evidence="1">
    <location>
        <position position="74"/>
    </location>
</feature>
<dbReference type="EMBL" id="CAJVQB010057144">
    <property type="protein sequence ID" value="CAG8838030.1"/>
    <property type="molecule type" value="Genomic_DNA"/>
</dbReference>
<name>A0ABN7WQ48_GIGMA</name>
<keyword evidence="2" id="KW-1185">Reference proteome</keyword>
<organism evidence="1 2">
    <name type="scientific">Gigaspora margarita</name>
    <dbReference type="NCBI Taxonomy" id="4874"/>
    <lineage>
        <taxon>Eukaryota</taxon>
        <taxon>Fungi</taxon>
        <taxon>Fungi incertae sedis</taxon>
        <taxon>Mucoromycota</taxon>
        <taxon>Glomeromycotina</taxon>
        <taxon>Glomeromycetes</taxon>
        <taxon>Diversisporales</taxon>
        <taxon>Gigasporaceae</taxon>
        <taxon>Gigaspora</taxon>
    </lineage>
</organism>
<evidence type="ECO:0000313" key="1">
    <source>
        <dbReference type="EMBL" id="CAG8838030.1"/>
    </source>
</evidence>
<feature type="non-terminal residue" evidence="1">
    <location>
        <position position="1"/>
    </location>
</feature>
<reference evidence="1 2" key="1">
    <citation type="submission" date="2021-06" db="EMBL/GenBank/DDBJ databases">
        <authorList>
            <person name="Kallberg Y."/>
            <person name="Tangrot J."/>
            <person name="Rosling A."/>
        </authorList>
    </citation>
    <scope>NUCLEOTIDE SEQUENCE [LARGE SCALE GENOMIC DNA]</scope>
    <source>
        <strain evidence="1 2">120-4 pot B 10/14</strain>
    </source>
</reference>
<protein>
    <submittedName>
        <fullName evidence="1">22103_t:CDS:1</fullName>
    </submittedName>
</protein>
<comment type="caution">
    <text evidence="1">The sequence shown here is derived from an EMBL/GenBank/DDBJ whole genome shotgun (WGS) entry which is preliminary data.</text>
</comment>